<dbReference type="InterPro" id="IPR005198">
    <property type="entry name" value="Glyco_hydro_76"/>
</dbReference>
<sequence length="578" mass="64633">MATHSNMGTRLWWVGEAVFIFIACVSFYTMYRSCFLSLSLIQVSSASVQASFWDGDEGMEPQWRYPGPESTPEYWFNQTQLALATMQNTYWNGTYWPSTIQWIGALIDTIVAASERTFVDGLEALNSSSLNVSAPQLESDIRKYYSQIQAYYSNEDTIQIFGQAYDDAQWVVLEWLEVIRFIAQYQAYSGSGLGTDDIADYAHRAHIFYNIVQDKFDASLCGGGLTWNPALETYKNAITNELFVSSSIMMYFFFPGDNNTDPYPHPDYFSQTNKTLPALNPLAAHDPLFLENAKQEWAWFKTHNFTNAQGLIVDGFHISPNQTSCDDRNEMVYTYNQGVMLTGLRGLWEATGDTSYLNNGYSLIDTVINATGFDANAYAQASDWAGLGRNGILEDYCDAPANCSQDNLIFKGAYFQHFDFFCTALPTEVPLVDGISVLASNELAQHHSGRCQSYSPWVQHNAHAALSTRDASDTIGEWWGAPYLNQTQAPAPGYAAPKPAGSIDICNEPELFDKSPWKCVDGNDCRLYSIGLHKRQFLGHPRQVPDNRTVETQAQGIAVLRAATDLTLDSGSKRKAYA</sequence>
<keyword evidence="1" id="KW-0472">Membrane</keyword>
<accession>A0A9Q9B1U6</accession>
<keyword evidence="3" id="KW-1185">Reference proteome</keyword>
<dbReference type="AlphaFoldDB" id="A0A9Q9B1U6"/>
<dbReference type="Gene3D" id="1.50.10.20">
    <property type="match status" value="1"/>
</dbReference>
<dbReference type="GO" id="GO:0016798">
    <property type="term" value="F:hydrolase activity, acting on glycosyl bonds"/>
    <property type="evidence" value="ECO:0007669"/>
    <property type="project" value="UniProtKB-KW"/>
</dbReference>
<keyword evidence="1" id="KW-0812">Transmembrane</keyword>
<protein>
    <submittedName>
        <fullName evidence="2">Glycoside hydrolase, family 76, six-hairpin glycosidase superfamily</fullName>
    </submittedName>
</protein>
<feature type="transmembrane region" description="Helical" evidence="1">
    <location>
        <begin position="12"/>
        <end position="31"/>
    </location>
</feature>
<reference evidence="2" key="1">
    <citation type="submission" date="2022-06" db="EMBL/GenBank/DDBJ databases">
        <title>Complete genome sequences of two strains of the flax pathogen Septoria linicola.</title>
        <authorList>
            <person name="Lapalu N."/>
            <person name="Simon A."/>
            <person name="Demenou B."/>
            <person name="Paumier D."/>
            <person name="Guillot M.-P."/>
            <person name="Gout L."/>
            <person name="Valade R."/>
        </authorList>
    </citation>
    <scope>NUCLEOTIDE SEQUENCE</scope>
    <source>
        <strain evidence="2">SE15195</strain>
    </source>
</reference>
<keyword evidence="2" id="KW-0378">Hydrolase</keyword>
<evidence type="ECO:0000313" key="2">
    <source>
        <dbReference type="EMBL" id="USW56650.1"/>
    </source>
</evidence>
<dbReference type="InterPro" id="IPR008928">
    <property type="entry name" value="6-hairpin_glycosidase_sf"/>
</dbReference>
<name>A0A9Q9B1U6_9PEZI</name>
<proteinExistence type="predicted"/>
<organism evidence="2 3">
    <name type="scientific">Septoria linicola</name>
    <dbReference type="NCBI Taxonomy" id="215465"/>
    <lineage>
        <taxon>Eukaryota</taxon>
        <taxon>Fungi</taxon>
        <taxon>Dikarya</taxon>
        <taxon>Ascomycota</taxon>
        <taxon>Pezizomycotina</taxon>
        <taxon>Dothideomycetes</taxon>
        <taxon>Dothideomycetidae</taxon>
        <taxon>Mycosphaerellales</taxon>
        <taxon>Mycosphaerellaceae</taxon>
        <taxon>Septoria</taxon>
    </lineage>
</organism>
<dbReference type="InterPro" id="IPR053169">
    <property type="entry name" value="MUG_Protein"/>
</dbReference>
<dbReference type="PANTHER" id="PTHR47791">
    <property type="entry name" value="MEIOTICALLY UP-REGULATED GENE 191 PROTEIN"/>
    <property type="match status" value="1"/>
</dbReference>
<keyword evidence="1" id="KW-1133">Transmembrane helix</keyword>
<dbReference type="PANTHER" id="PTHR47791:SF2">
    <property type="entry name" value="ENDO MANNANASE, GH76 FAMILY (EUROFUNG)"/>
    <property type="match status" value="1"/>
</dbReference>
<dbReference type="GO" id="GO:0005975">
    <property type="term" value="P:carbohydrate metabolic process"/>
    <property type="evidence" value="ECO:0007669"/>
    <property type="project" value="InterPro"/>
</dbReference>
<evidence type="ECO:0000313" key="3">
    <source>
        <dbReference type="Proteomes" id="UP001056384"/>
    </source>
</evidence>
<dbReference type="Pfam" id="PF03663">
    <property type="entry name" value="Glyco_hydro_76"/>
    <property type="match status" value="1"/>
</dbReference>
<dbReference type="SUPFAM" id="SSF48208">
    <property type="entry name" value="Six-hairpin glycosidases"/>
    <property type="match status" value="1"/>
</dbReference>
<dbReference type="Proteomes" id="UP001056384">
    <property type="component" value="Chromosome 8"/>
</dbReference>
<evidence type="ECO:0000256" key="1">
    <source>
        <dbReference type="SAM" id="Phobius"/>
    </source>
</evidence>
<keyword evidence="2" id="KW-0326">Glycosidase</keyword>
<gene>
    <name evidence="2" type="ORF">Slin15195_G099690</name>
</gene>
<dbReference type="EMBL" id="CP099425">
    <property type="protein sequence ID" value="USW56650.1"/>
    <property type="molecule type" value="Genomic_DNA"/>
</dbReference>